<dbReference type="EMBL" id="WTYD01000002">
    <property type="protein sequence ID" value="MXO54722.1"/>
    <property type="molecule type" value="Genomic_DNA"/>
</dbReference>
<name>A0A844YCP3_9SPHN</name>
<gene>
    <name evidence="6" type="ORF">GRI47_12000</name>
</gene>
<evidence type="ECO:0000256" key="5">
    <source>
        <dbReference type="SAM" id="Phobius"/>
    </source>
</evidence>
<protein>
    <submittedName>
        <fullName evidence="6">Disulfide bond formation protein B</fullName>
    </submittedName>
</protein>
<feature type="transmembrane region" description="Helical" evidence="5">
    <location>
        <begin position="54"/>
        <end position="71"/>
    </location>
</feature>
<dbReference type="Proteomes" id="UP000430272">
    <property type="component" value="Unassembled WGS sequence"/>
</dbReference>
<evidence type="ECO:0000256" key="2">
    <source>
        <dbReference type="ARBA" id="ARBA00022692"/>
    </source>
</evidence>
<dbReference type="InterPro" id="IPR003752">
    <property type="entry name" value="DiS_bond_form_DsbB/BdbC"/>
</dbReference>
<dbReference type="InterPro" id="IPR024199">
    <property type="entry name" value="Uncharacterised_DsbB"/>
</dbReference>
<keyword evidence="2 5" id="KW-0812">Transmembrane</keyword>
<dbReference type="AlphaFoldDB" id="A0A844YCP3"/>
<proteinExistence type="predicted"/>
<dbReference type="GO" id="GO:0006457">
    <property type="term" value="P:protein folding"/>
    <property type="evidence" value="ECO:0007669"/>
    <property type="project" value="InterPro"/>
</dbReference>
<evidence type="ECO:0000256" key="3">
    <source>
        <dbReference type="ARBA" id="ARBA00022989"/>
    </source>
</evidence>
<dbReference type="InterPro" id="IPR023380">
    <property type="entry name" value="DsbB-like_sf"/>
</dbReference>
<feature type="transmembrane region" description="Helical" evidence="5">
    <location>
        <begin position="142"/>
        <end position="162"/>
    </location>
</feature>
<reference evidence="6 7" key="1">
    <citation type="submission" date="2019-12" db="EMBL/GenBank/DDBJ databases">
        <title>Genomic-based taxomic classification of the family Erythrobacteraceae.</title>
        <authorList>
            <person name="Xu L."/>
        </authorList>
    </citation>
    <scope>NUCLEOTIDE SEQUENCE [LARGE SCALE GENOMIC DNA]</scope>
    <source>
        <strain evidence="6 7">JCM 17468</strain>
    </source>
</reference>
<keyword evidence="3 5" id="KW-1133">Transmembrane helix</keyword>
<comment type="subcellular location">
    <subcellularLocation>
        <location evidence="1">Membrane</location>
        <topology evidence="1">Multi-pass membrane protein</topology>
    </subcellularLocation>
</comment>
<organism evidence="6 7">
    <name type="scientific">Qipengyuania pelagi</name>
    <dbReference type="NCBI Taxonomy" id="994320"/>
    <lineage>
        <taxon>Bacteria</taxon>
        <taxon>Pseudomonadati</taxon>
        <taxon>Pseudomonadota</taxon>
        <taxon>Alphaproteobacteria</taxon>
        <taxon>Sphingomonadales</taxon>
        <taxon>Erythrobacteraceae</taxon>
        <taxon>Qipengyuania</taxon>
    </lineage>
</organism>
<dbReference type="PIRSF" id="PIRSF033913">
    <property type="entry name" value="S-S_format_DsbB"/>
    <property type="match status" value="1"/>
</dbReference>
<sequence>MAPSMTAPVRPVPGRVKLAQLLALAVPALLLGGAYISEYVFGMHPCEMCWWQRWPHFAAIALALLSFAVPLRKLLTGLAALAILVSGLIGLFHAGVEYKWWEGITGCATIAASEGTSALDAIMNAPMIRCDEAPWDLFGISLAGWNFLISTASALAILVLLVRSARNVAR</sequence>
<dbReference type="GO" id="GO:0015035">
    <property type="term" value="F:protein-disulfide reductase activity"/>
    <property type="evidence" value="ECO:0007669"/>
    <property type="project" value="InterPro"/>
</dbReference>
<evidence type="ECO:0000313" key="6">
    <source>
        <dbReference type="EMBL" id="MXO54722.1"/>
    </source>
</evidence>
<dbReference type="Gene3D" id="1.20.1550.10">
    <property type="entry name" value="DsbB-like"/>
    <property type="match status" value="1"/>
</dbReference>
<evidence type="ECO:0000313" key="7">
    <source>
        <dbReference type="Proteomes" id="UP000430272"/>
    </source>
</evidence>
<keyword evidence="4 5" id="KW-0472">Membrane</keyword>
<dbReference type="GO" id="GO:0016020">
    <property type="term" value="C:membrane"/>
    <property type="evidence" value="ECO:0007669"/>
    <property type="project" value="UniProtKB-SubCell"/>
</dbReference>
<feature type="transmembrane region" description="Helical" evidence="5">
    <location>
        <begin position="78"/>
        <end position="96"/>
    </location>
</feature>
<dbReference type="OrthoDB" id="9808637at2"/>
<evidence type="ECO:0000256" key="4">
    <source>
        <dbReference type="ARBA" id="ARBA00023136"/>
    </source>
</evidence>
<comment type="caution">
    <text evidence="6">The sequence shown here is derived from an EMBL/GenBank/DDBJ whole genome shotgun (WGS) entry which is preliminary data.</text>
</comment>
<dbReference type="Pfam" id="PF02600">
    <property type="entry name" value="DsbB"/>
    <property type="match status" value="1"/>
</dbReference>
<feature type="transmembrane region" description="Helical" evidence="5">
    <location>
        <begin position="21"/>
        <end position="42"/>
    </location>
</feature>
<keyword evidence="7" id="KW-1185">Reference proteome</keyword>
<evidence type="ECO:0000256" key="1">
    <source>
        <dbReference type="ARBA" id="ARBA00004141"/>
    </source>
</evidence>
<dbReference type="SUPFAM" id="SSF158442">
    <property type="entry name" value="DsbB-like"/>
    <property type="match status" value="1"/>
</dbReference>
<accession>A0A844YCP3</accession>